<comment type="subcellular location">
    <subcellularLocation>
        <location evidence="1 5">Nucleus</location>
    </subcellularLocation>
</comment>
<dbReference type="InterPro" id="IPR005540">
    <property type="entry name" value="KNOX1"/>
</dbReference>
<dbReference type="Pfam" id="PF03790">
    <property type="entry name" value="KNOX1"/>
    <property type="match status" value="1"/>
</dbReference>
<dbReference type="AlphaFoldDB" id="A0AAV0E9H8"/>
<dbReference type="InterPro" id="IPR005539">
    <property type="entry name" value="ELK_dom"/>
</dbReference>
<evidence type="ECO:0000256" key="5">
    <source>
        <dbReference type="PROSITE-ProRule" id="PRU00108"/>
    </source>
</evidence>
<evidence type="ECO:0000256" key="4">
    <source>
        <dbReference type="ARBA" id="ARBA00023242"/>
    </source>
</evidence>
<dbReference type="PROSITE" id="PS50071">
    <property type="entry name" value="HOMEOBOX_2"/>
    <property type="match status" value="1"/>
</dbReference>
<dbReference type="Pfam" id="PF03789">
    <property type="entry name" value="ELK"/>
    <property type="match status" value="1"/>
</dbReference>
<evidence type="ECO:0000256" key="3">
    <source>
        <dbReference type="ARBA" id="ARBA00023155"/>
    </source>
</evidence>
<dbReference type="PROSITE" id="PS51213">
    <property type="entry name" value="ELK"/>
    <property type="match status" value="1"/>
</dbReference>
<dbReference type="InterPro" id="IPR008422">
    <property type="entry name" value="KN_HD"/>
</dbReference>
<keyword evidence="2 5" id="KW-0238">DNA-binding</keyword>
<evidence type="ECO:0008006" key="11">
    <source>
        <dbReference type="Google" id="ProtNLM"/>
    </source>
</evidence>
<evidence type="ECO:0000259" key="8">
    <source>
        <dbReference type="PROSITE" id="PS51213"/>
    </source>
</evidence>
<dbReference type="SUPFAM" id="SSF46689">
    <property type="entry name" value="Homeodomain-like"/>
    <property type="match status" value="1"/>
</dbReference>
<keyword evidence="4 5" id="KW-0539">Nucleus</keyword>
<protein>
    <recommendedName>
        <fullName evidence="11">Homeobox protein knotted-1-like 6</fullName>
    </recommendedName>
</protein>
<evidence type="ECO:0000313" key="10">
    <source>
        <dbReference type="Proteomes" id="UP001152523"/>
    </source>
</evidence>
<dbReference type="EMBL" id="CAMAPF010000915">
    <property type="protein sequence ID" value="CAH9120221.1"/>
    <property type="molecule type" value="Genomic_DNA"/>
</dbReference>
<dbReference type="Gene3D" id="1.10.10.60">
    <property type="entry name" value="Homeodomain-like"/>
    <property type="match status" value="1"/>
</dbReference>
<organism evidence="9 10">
    <name type="scientific">Cuscuta epithymum</name>
    <dbReference type="NCBI Taxonomy" id="186058"/>
    <lineage>
        <taxon>Eukaryota</taxon>
        <taxon>Viridiplantae</taxon>
        <taxon>Streptophyta</taxon>
        <taxon>Embryophyta</taxon>
        <taxon>Tracheophyta</taxon>
        <taxon>Spermatophyta</taxon>
        <taxon>Magnoliopsida</taxon>
        <taxon>eudicotyledons</taxon>
        <taxon>Gunneridae</taxon>
        <taxon>Pentapetalae</taxon>
        <taxon>asterids</taxon>
        <taxon>lamiids</taxon>
        <taxon>Solanales</taxon>
        <taxon>Convolvulaceae</taxon>
        <taxon>Cuscuteae</taxon>
        <taxon>Cuscuta</taxon>
        <taxon>Cuscuta subgen. Cuscuta</taxon>
    </lineage>
</organism>
<dbReference type="PROSITE" id="PS00027">
    <property type="entry name" value="HOMEOBOX_1"/>
    <property type="match status" value="1"/>
</dbReference>
<dbReference type="GO" id="GO:0000981">
    <property type="term" value="F:DNA-binding transcription factor activity, RNA polymerase II-specific"/>
    <property type="evidence" value="ECO:0007669"/>
    <property type="project" value="InterPro"/>
</dbReference>
<dbReference type="GO" id="GO:0003677">
    <property type="term" value="F:DNA binding"/>
    <property type="evidence" value="ECO:0007669"/>
    <property type="project" value="UniProtKB-UniRule"/>
</dbReference>
<accession>A0AAV0E9H8</accession>
<keyword evidence="3 5" id="KW-0371">Homeobox</keyword>
<keyword evidence="10" id="KW-1185">Reference proteome</keyword>
<evidence type="ECO:0000256" key="1">
    <source>
        <dbReference type="ARBA" id="ARBA00004123"/>
    </source>
</evidence>
<evidence type="ECO:0000256" key="2">
    <source>
        <dbReference type="ARBA" id="ARBA00023125"/>
    </source>
</evidence>
<dbReference type="InterPro" id="IPR005541">
    <property type="entry name" value="KNOX2"/>
</dbReference>
<dbReference type="CDD" id="cd00086">
    <property type="entry name" value="homeodomain"/>
    <property type="match status" value="1"/>
</dbReference>
<comment type="similarity">
    <text evidence="6">Belongs to the TALE/KNOX homeobox family.</text>
</comment>
<dbReference type="InterPro" id="IPR017970">
    <property type="entry name" value="Homeobox_CS"/>
</dbReference>
<dbReference type="GO" id="GO:0005634">
    <property type="term" value="C:nucleus"/>
    <property type="evidence" value="ECO:0007669"/>
    <property type="project" value="UniProtKB-SubCell"/>
</dbReference>
<feature type="domain" description="ELK" evidence="8">
    <location>
        <begin position="216"/>
        <end position="236"/>
    </location>
</feature>
<dbReference type="SMART" id="SM00389">
    <property type="entry name" value="HOX"/>
    <property type="match status" value="1"/>
</dbReference>
<name>A0AAV0E9H8_9ASTE</name>
<dbReference type="InterPro" id="IPR009057">
    <property type="entry name" value="Homeodomain-like_sf"/>
</dbReference>
<sequence>MDGMFGLQSPPDYVHRPVMPPDGLFDCSYSYHGMIPSLADDRIPMLGSDDLTAASGCFHCSVDSEAGSVTPDAHWRGGERLDDAAAERDDLGYDNDGISLIKAQIAAHPSYPKLLEAYIDCQKVGAPPEVATLLDEIRRENGLLKHDGRVPACSGDDIELDIFMETYCDILVKYKSDLSRPFHETTNFLNNIESQLSNICKEDENSNEAISSEDGELKNKLLEKYGGHISSLKLEFSKKRKKGKLPKDARHILLEWWKEADKVTLAEMTGLDQKQINNWFINQRKRHWRPSEHMQVAVMDNLSAAAGQFHLLP</sequence>
<dbReference type="SMART" id="SM01255">
    <property type="entry name" value="KNOX1"/>
    <property type="match status" value="1"/>
</dbReference>
<feature type="domain" description="Homeobox" evidence="7">
    <location>
        <begin position="261"/>
        <end position="290"/>
    </location>
</feature>
<dbReference type="SMART" id="SM01188">
    <property type="entry name" value="ELK"/>
    <property type="match status" value="1"/>
</dbReference>
<dbReference type="InterPro" id="IPR050224">
    <property type="entry name" value="TALE_homeobox"/>
</dbReference>
<comment type="caution">
    <text evidence="9">The sequence shown here is derived from an EMBL/GenBank/DDBJ whole genome shotgun (WGS) entry which is preliminary data.</text>
</comment>
<evidence type="ECO:0000313" key="9">
    <source>
        <dbReference type="EMBL" id="CAH9120221.1"/>
    </source>
</evidence>
<evidence type="ECO:0000256" key="6">
    <source>
        <dbReference type="PROSITE-ProRule" id="PRU00559"/>
    </source>
</evidence>
<dbReference type="Pfam" id="PF03791">
    <property type="entry name" value="KNOX2"/>
    <property type="match status" value="1"/>
</dbReference>
<proteinExistence type="inferred from homology"/>
<dbReference type="Proteomes" id="UP001152523">
    <property type="component" value="Unassembled WGS sequence"/>
</dbReference>
<feature type="DNA-binding region" description="Homeobox; TALE-type" evidence="5">
    <location>
        <begin position="262"/>
        <end position="291"/>
    </location>
</feature>
<dbReference type="Pfam" id="PF05920">
    <property type="entry name" value="Homeobox_KN"/>
    <property type="match status" value="1"/>
</dbReference>
<dbReference type="SMART" id="SM01256">
    <property type="entry name" value="KNOX2"/>
    <property type="match status" value="1"/>
</dbReference>
<evidence type="ECO:0000259" key="7">
    <source>
        <dbReference type="PROSITE" id="PS50071"/>
    </source>
</evidence>
<gene>
    <name evidence="9" type="ORF">CEPIT_LOCUS22942</name>
</gene>
<dbReference type="InterPro" id="IPR001356">
    <property type="entry name" value="HD"/>
</dbReference>
<dbReference type="PANTHER" id="PTHR11850">
    <property type="entry name" value="HOMEOBOX PROTEIN TRANSCRIPTION FACTORS"/>
    <property type="match status" value="1"/>
</dbReference>
<reference evidence="9" key="1">
    <citation type="submission" date="2022-07" db="EMBL/GenBank/DDBJ databases">
        <authorList>
            <person name="Macas J."/>
            <person name="Novak P."/>
            <person name="Neumann P."/>
        </authorList>
    </citation>
    <scope>NUCLEOTIDE SEQUENCE</scope>
</reference>